<dbReference type="SUPFAM" id="SSF51905">
    <property type="entry name" value="FAD/NAD(P)-binding domain"/>
    <property type="match status" value="1"/>
</dbReference>
<comment type="similarity">
    <text evidence="2">Belongs to the GMC oxidoreductase family.</text>
</comment>
<dbReference type="InterPro" id="IPR036188">
    <property type="entry name" value="FAD/NAD-bd_sf"/>
</dbReference>
<evidence type="ECO:0000259" key="6">
    <source>
        <dbReference type="PROSITE" id="PS00624"/>
    </source>
</evidence>
<gene>
    <name evidence="7" type="ORF">TrVE_jg12190</name>
</gene>
<evidence type="ECO:0000313" key="7">
    <source>
        <dbReference type="EMBL" id="GMH89275.1"/>
    </source>
</evidence>
<dbReference type="PROSITE" id="PS00624">
    <property type="entry name" value="GMC_OXRED_2"/>
    <property type="match status" value="1"/>
</dbReference>
<proteinExistence type="inferred from homology"/>
<dbReference type="Proteomes" id="UP001165160">
    <property type="component" value="Unassembled WGS sequence"/>
</dbReference>
<feature type="domain" description="Glucose-methanol-choline oxidoreductase N-terminal" evidence="6">
    <location>
        <begin position="268"/>
        <end position="282"/>
    </location>
</feature>
<name>A0A9W7BN77_9STRA</name>
<dbReference type="Gene3D" id="3.30.560.10">
    <property type="entry name" value="Glucose Oxidase, domain 3"/>
    <property type="match status" value="1"/>
</dbReference>
<dbReference type="Pfam" id="PF05199">
    <property type="entry name" value="GMC_oxred_C"/>
    <property type="match status" value="1"/>
</dbReference>
<reference evidence="8" key="1">
    <citation type="journal article" date="2023" name="Commun. Biol.">
        <title>Genome analysis of Parmales, the sister group of diatoms, reveals the evolutionary specialization of diatoms from phago-mixotrophs to photoautotrophs.</title>
        <authorList>
            <person name="Ban H."/>
            <person name="Sato S."/>
            <person name="Yoshikawa S."/>
            <person name="Yamada K."/>
            <person name="Nakamura Y."/>
            <person name="Ichinomiya M."/>
            <person name="Sato N."/>
            <person name="Blanc-Mathieu R."/>
            <person name="Endo H."/>
            <person name="Kuwata A."/>
            <person name="Ogata H."/>
        </authorList>
    </citation>
    <scope>NUCLEOTIDE SEQUENCE [LARGE SCALE GENOMIC DNA]</scope>
    <source>
        <strain evidence="8">NIES 3699</strain>
    </source>
</reference>
<organism evidence="7 8">
    <name type="scientific">Triparma verrucosa</name>
    <dbReference type="NCBI Taxonomy" id="1606542"/>
    <lineage>
        <taxon>Eukaryota</taxon>
        <taxon>Sar</taxon>
        <taxon>Stramenopiles</taxon>
        <taxon>Ochrophyta</taxon>
        <taxon>Bolidophyceae</taxon>
        <taxon>Parmales</taxon>
        <taxon>Triparmaceae</taxon>
        <taxon>Triparma</taxon>
    </lineage>
</organism>
<dbReference type="AlphaFoldDB" id="A0A9W7BN77"/>
<keyword evidence="8" id="KW-1185">Reference proteome</keyword>
<dbReference type="PANTHER" id="PTHR11552">
    <property type="entry name" value="GLUCOSE-METHANOL-CHOLINE GMC OXIDOREDUCTASE"/>
    <property type="match status" value="1"/>
</dbReference>
<dbReference type="SUPFAM" id="SSF54373">
    <property type="entry name" value="FAD-linked reductases, C-terminal domain"/>
    <property type="match status" value="1"/>
</dbReference>
<feature type="binding site" evidence="5">
    <location>
        <position position="220"/>
    </location>
    <ligand>
        <name>FAD</name>
        <dbReference type="ChEBI" id="CHEBI:57692"/>
    </ligand>
</feature>
<dbReference type="InterPro" id="IPR000172">
    <property type="entry name" value="GMC_OxRdtase_N"/>
</dbReference>
<protein>
    <recommendedName>
        <fullName evidence="6">Glucose-methanol-choline oxidoreductase N-terminal domain-containing protein</fullName>
    </recommendedName>
</protein>
<keyword evidence="3" id="KW-0285">Flavoprotein</keyword>
<dbReference type="PANTHER" id="PTHR11552:SF147">
    <property type="entry name" value="CHOLINE DEHYDROGENASE, MITOCHONDRIAL"/>
    <property type="match status" value="1"/>
</dbReference>
<dbReference type="GO" id="GO:0050660">
    <property type="term" value="F:flavin adenine dinucleotide binding"/>
    <property type="evidence" value="ECO:0007669"/>
    <property type="project" value="InterPro"/>
</dbReference>
<accession>A0A9W7BN77</accession>
<comment type="cofactor">
    <cofactor evidence="1 5">
        <name>FAD</name>
        <dbReference type="ChEBI" id="CHEBI:57692"/>
    </cofactor>
</comment>
<evidence type="ECO:0000256" key="3">
    <source>
        <dbReference type="ARBA" id="ARBA00022630"/>
    </source>
</evidence>
<evidence type="ECO:0000256" key="2">
    <source>
        <dbReference type="ARBA" id="ARBA00010790"/>
    </source>
</evidence>
<dbReference type="InterPro" id="IPR012132">
    <property type="entry name" value="GMC_OxRdtase"/>
</dbReference>
<keyword evidence="4 5" id="KW-0274">FAD</keyword>
<dbReference type="GO" id="GO:0016614">
    <property type="term" value="F:oxidoreductase activity, acting on CH-OH group of donors"/>
    <property type="evidence" value="ECO:0007669"/>
    <property type="project" value="InterPro"/>
</dbReference>
<comment type="caution">
    <text evidence="7">The sequence shown here is derived from an EMBL/GenBank/DDBJ whole genome shotgun (WGS) entry which is preliminary data.</text>
</comment>
<evidence type="ECO:0000256" key="5">
    <source>
        <dbReference type="PIRSR" id="PIRSR000137-2"/>
    </source>
</evidence>
<dbReference type="PIRSF" id="PIRSF000137">
    <property type="entry name" value="Alcohol_oxidase"/>
    <property type="match status" value="1"/>
</dbReference>
<dbReference type="Gene3D" id="3.50.50.60">
    <property type="entry name" value="FAD/NAD(P)-binding domain"/>
    <property type="match status" value="1"/>
</dbReference>
<sequence>MPKPYDFIIVGAGTAGSLLASQLSKHSRVLLMEAGPSNLLTPLNPMKSQTPWLHVPLGYLYTMTMKSTSYGFKTTVGDRQIEYPRGRTLGGCSSINGMIYQKGNTGDYDGWGVKGWEGSDMMKCFDRIEKEFNWPVNKQRLRWEILDSFGEAVEEKKGLTKNERLVDSEEEGVGYFQVNQSGGFRVSAFQAFVDGRYMTMNDEREREYGKNLDVVTGAVVKGLLFQEGSRNKVMGVEYWKEVDGVIDDRETHEVRTNLDGGEVVLSAGAVSSPHLLMCSGIGCGTADEKVSLPVGLNLQDHLQLRQVFKLAEGTTSLNPIANSMIGRMRIGIEYGLKQTGPLSMAPSQLGAFLKSSPELAFPDLQWHVQPLSLDKFGDEKLHSFPGMTAAVCNLRPTSRGSITLSGGSKDVRDKPIIDPRYLESLHDQKVAARGMRMTRDIVLGSSSFAKYKPQEYLPGIEYSTDEELAAQAKKVGTSIFHPCGTCKMGSEGDKDAVVDGSLRVFGMEGLRVCDASVMPSITSGNTNSPTLAIAANLSRLLAAEKGGGGKEQKRYK</sequence>
<dbReference type="InterPro" id="IPR007867">
    <property type="entry name" value="GMC_OxRtase_C"/>
</dbReference>
<dbReference type="EMBL" id="BRXX01000092">
    <property type="protein sequence ID" value="GMH89275.1"/>
    <property type="molecule type" value="Genomic_DNA"/>
</dbReference>
<evidence type="ECO:0000313" key="8">
    <source>
        <dbReference type="Proteomes" id="UP001165160"/>
    </source>
</evidence>
<evidence type="ECO:0000256" key="1">
    <source>
        <dbReference type="ARBA" id="ARBA00001974"/>
    </source>
</evidence>
<evidence type="ECO:0000256" key="4">
    <source>
        <dbReference type="ARBA" id="ARBA00022827"/>
    </source>
</evidence>
<dbReference type="Pfam" id="PF00732">
    <property type="entry name" value="GMC_oxred_N"/>
    <property type="match status" value="1"/>
</dbReference>